<dbReference type="Proteomes" id="UP000006039">
    <property type="component" value="Unassembled WGS sequence"/>
</dbReference>
<dbReference type="EMBL" id="GL385403">
    <property type="protein sequence ID" value="EJT69639.1"/>
    <property type="molecule type" value="Genomic_DNA"/>
</dbReference>
<dbReference type="OrthoDB" id="10031169at2759"/>
<evidence type="ECO:0000256" key="6">
    <source>
        <dbReference type="ARBA" id="ARBA00022833"/>
    </source>
</evidence>
<dbReference type="GO" id="GO:0043171">
    <property type="term" value="P:peptide catabolic process"/>
    <property type="evidence" value="ECO:0007669"/>
    <property type="project" value="TreeGrafter"/>
</dbReference>
<evidence type="ECO:0000256" key="4">
    <source>
        <dbReference type="ARBA" id="ARBA00022723"/>
    </source>
</evidence>
<proteinExistence type="inferred from homology"/>
<dbReference type="GO" id="GO:0016020">
    <property type="term" value="C:membrane"/>
    <property type="evidence" value="ECO:0007669"/>
    <property type="project" value="TreeGrafter"/>
</dbReference>
<feature type="domain" description="Peptidase M1 membrane alanine aminopeptidase" evidence="8">
    <location>
        <begin position="225"/>
        <end position="317"/>
    </location>
</feature>
<keyword evidence="4" id="KW-0479">Metal-binding</keyword>
<name>J3PG99_GAET3</name>
<dbReference type="EnsemblFungi" id="EJT69639">
    <property type="protein sequence ID" value="EJT69639"/>
    <property type="gene ID" value="GGTG_12523"/>
</dbReference>
<dbReference type="VEuPathDB" id="FungiDB:GGTG_12523"/>
<dbReference type="Gene3D" id="1.10.390.10">
    <property type="entry name" value="Neutral Protease Domain 2"/>
    <property type="match status" value="2"/>
</dbReference>
<dbReference type="InterPro" id="IPR027268">
    <property type="entry name" value="Peptidase_M4/M1_CTD_sf"/>
</dbReference>
<dbReference type="InterPro" id="IPR014782">
    <property type="entry name" value="Peptidase_M1_dom"/>
</dbReference>
<reference evidence="11" key="1">
    <citation type="submission" date="2010-07" db="EMBL/GenBank/DDBJ databases">
        <title>The genome sequence of Gaeumannomyces graminis var. tritici strain R3-111a-1.</title>
        <authorList>
            <consortium name="The Broad Institute Genome Sequencing Platform"/>
            <person name="Ma L.-J."/>
            <person name="Dead R."/>
            <person name="Young S."/>
            <person name="Zeng Q."/>
            <person name="Koehrsen M."/>
            <person name="Alvarado L."/>
            <person name="Berlin A."/>
            <person name="Chapman S.B."/>
            <person name="Chen Z."/>
            <person name="Freedman E."/>
            <person name="Gellesch M."/>
            <person name="Goldberg J."/>
            <person name="Griggs A."/>
            <person name="Gujja S."/>
            <person name="Heilman E.R."/>
            <person name="Heiman D."/>
            <person name="Hepburn T."/>
            <person name="Howarth C."/>
            <person name="Jen D."/>
            <person name="Larson L."/>
            <person name="Mehta T."/>
            <person name="Neiman D."/>
            <person name="Pearson M."/>
            <person name="Roberts A."/>
            <person name="Saif S."/>
            <person name="Shea T."/>
            <person name="Shenoy N."/>
            <person name="Sisk P."/>
            <person name="Stolte C."/>
            <person name="Sykes S."/>
            <person name="Walk T."/>
            <person name="White J."/>
            <person name="Yandava C."/>
            <person name="Haas B."/>
            <person name="Nusbaum C."/>
            <person name="Birren B."/>
        </authorList>
    </citation>
    <scope>NUCLEOTIDE SEQUENCE [LARGE SCALE GENOMIC DNA]</scope>
    <source>
        <strain evidence="11">R3-111a-1</strain>
    </source>
</reference>
<dbReference type="HOGENOM" id="CLU_354127_0_0_1"/>
<evidence type="ECO:0000256" key="7">
    <source>
        <dbReference type="ARBA" id="ARBA00023049"/>
    </source>
</evidence>
<feature type="domain" description="Peptidase M1 membrane alanine aminopeptidase" evidence="8">
    <location>
        <begin position="172"/>
        <end position="210"/>
    </location>
</feature>
<reference evidence="10" key="5">
    <citation type="submission" date="2018-04" db="UniProtKB">
        <authorList>
            <consortium name="EnsemblFungi"/>
        </authorList>
    </citation>
    <scope>IDENTIFICATION</scope>
    <source>
        <strain evidence="10">R3-111a-1</strain>
    </source>
</reference>
<evidence type="ECO:0000256" key="3">
    <source>
        <dbReference type="ARBA" id="ARBA00022670"/>
    </source>
</evidence>
<dbReference type="STRING" id="644352.J3PG99"/>
<dbReference type="InterPro" id="IPR050344">
    <property type="entry name" value="Peptidase_M1_aminopeptidases"/>
</dbReference>
<keyword evidence="7" id="KW-0482">Metalloprotease</keyword>
<dbReference type="GO" id="GO:0008270">
    <property type="term" value="F:zinc ion binding"/>
    <property type="evidence" value="ECO:0007669"/>
    <property type="project" value="InterPro"/>
</dbReference>
<keyword evidence="11" id="KW-1185">Reference proteome</keyword>
<comment type="similarity">
    <text evidence="2">Belongs to the peptidase M1 family.</text>
</comment>
<dbReference type="PRINTS" id="PR00756">
    <property type="entry name" value="ALADIPTASE"/>
</dbReference>
<dbReference type="InterPro" id="IPR001930">
    <property type="entry name" value="Peptidase_M1"/>
</dbReference>
<evidence type="ECO:0000313" key="9">
    <source>
        <dbReference type="EMBL" id="EJT69639.1"/>
    </source>
</evidence>
<evidence type="ECO:0000313" key="10">
    <source>
        <dbReference type="EnsemblFungi" id="EJT69639"/>
    </source>
</evidence>
<keyword evidence="5" id="KW-0378">Hydrolase</keyword>
<evidence type="ECO:0000256" key="1">
    <source>
        <dbReference type="ARBA" id="ARBA00001947"/>
    </source>
</evidence>
<evidence type="ECO:0000259" key="8">
    <source>
        <dbReference type="Pfam" id="PF01433"/>
    </source>
</evidence>
<dbReference type="Pfam" id="PF01433">
    <property type="entry name" value="Peptidase_M1"/>
    <property type="match status" value="2"/>
</dbReference>
<comment type="cofactor">
    <cofactor evidence="1">
        <name>Zn(2+)</name>
        <dbReference type="ChEBI" id="CHEBI:29105"/>
    </cofactor>
</comment>
<dbReference type="GeneID" id="20352981"/>
<dbReference type="RefSeq" id="XP_009228687.1">
    <property type="nucleotide sequence ID" value="XM_009230423.1"/>
</dbReference>
<dbReference type="SUPFAM" id="SSF55486">
    <property type="entry name" value="Metalloproteases ('zincins'), catalytic domain"/>
    <property type="match status" value="1"/>
</dbReference>
<reference evidence="9" key="2">
    <citation type="submission" date="2010-07" db="EMBL/GenBank/DDBJ databases">
        <authorList>
            <consortium name="The Broad Institute Genome Sequencing Platform"/>
            <consortium name="Broad Institute Genome Sequencing Center for Infectious Disease"/>
            <person name="Ma L.-J."/>
            <person name="Dead R."/>
            <person name="Young S."/>
            <person name="Zeng Q."/>
            <person name="Koehrsen M."/>
            <person name="Alvarado L."/>
            <person name="Berlin A."/>
            <person name="Chapman S.B."/>
            <person name="Chen Z."/>
            <person name="Freedman E."/>
            <person name="Gellesch M."/>
            <person name="Goldberg J."/>
            <person name="Griggs A."/>
            <person name="Gujja S."/>
            <person name="Heilman E.R."/>
            <person name="Heiman D."/>
            <person name="Hepburn T."/>
            <person name="Howarth C."/>
            <person name="Jen D."/>
            <person name="Larson L."/>
            <person name="Mehta T."/>
            <person name="Neiman D."/>
            <person name="Pearson M."/>
            <person name="Roberts A."/>
            <person name="Saif S."/>
            <person name="Shea T."/>
            <person name="Shenoy N."/>
            <person name="Sisk P."/>
            <person name="Stolte C."/>
            <person name="Sykes S."/>
            <person name="Walk T."/>
            <person name="White J."/>
            <person name="Yandava C."/>
            <person name="Haas B."/>
            <person name="Nusbaum C."/>
            <person name="Birren B."/>
        </authorList>
    </citation>
    <scope>NUCLEOTIDE SEQUENCE</scope>
    <source>
        <strain evidence="9">R3-111a-1</strain>
    </source>
</reference>
<organism evidence="9">
    <name type="scientific">Gaeumannomyces tritici (strain R3-111a-1)</name>
    <name type="common">Wheat and barley take-all root rot fungus</name>
    <name type="synonym">Gaeumannomyces graminis var. tritici</name>
    <dbReference type="NCBI Taxonomy" id="644352"/>
    <lineage>
        <taxon>Eukaryota</taxon>
        <taxon>Fungi</taxon>
        <taxon>Dikarya</taxon>
        <taxon>Ascomycota</taxon>
        <taxon>Pezizomycotina</taxon>
        <taxon>Sordariomycetes</taxon>
        <taxon>Sordariomycetidae</taxon>
        <taxon>Magnaporthales</taxon>
        <taxon>Magnaporthaceae</taxon>
        <taxon>Gaeumannomyces</taxon>
    </lineage>
</organism>
<evidence type="ECO:0000256" key="5">
    <source>
        <dbReference type="ARBA" id="ARBA00022801"/>
    </source>
</evidence>
<dbReference type="GO" id="GO:0005737">
    <property type="term" value="C:cytoplasm"/>
    <property type="evidence" value="ECO:0007669"/>
    <property type="project" value="TreeGrafter"/>
</dbReference>
<keyword evidence="3" id="KW-0645">Protease</keyword>
<reference evidence="10" key="4">
    <citation type="journal article" date="2015" name="G3 (Bethesda)">
        <title>Genome sequences of three phytopathogenic species of the Magnaporthaceae family of fungi.</title>
        <authorList>
            <person name="Okagaki L.H."/>
            <person name="Nunes C.C."/>
            <person name="Sailsbery J."/>
            <person name="Clay B."/>
            <person name="Brown D."/>
            <person name="John T."/>
            <person name="Oh Y."/>
            <person name="Young N."/>
            <person name="Fitzgerald M."/>
            <person name="Haas B.J."/>
            <person name="Zeng Q."/>
            <person name="Young S."/>
            <person name="Adiconis X."/>
            <person name="Fan L."/>
            <person name="Levin J.Z."/>
            <person name="Mitchell T.K."/>
            <person name="Okubara P.A."/>
            <person name="Farman M.L."/>
            <person name="Kohn L.M."/>
            <person name="Birren B."/>
            <person name="Ma L.-J."/>
            <person name="Dean R.A."/>
        </authorList>
    </citation>
    <scope>NUCLEOTIDE SEQUENCE</scope>
    <source>
        <strain evidence="10">R3-111a-1</strain>
    </source>
</reference>
<keyword evidence="6" id="KW-0862">Zinc</keyword>
<dbReference type="PANTHER" id="PTHR11533">
    <property type="entry name" value="PROTEASE M1 ZINC METALLOPROTEASE"/>
    <property type="match status" value="1"/>
</dbReference>
<reference evidence="9" key="3">
    <citation type="submission" date="2010-09" db="EMBL/GenBank/DDBJ databases">
        <title>Annotation of Gaeumannomyces graminis var. tritici R3-111a-1.</title>
        <authorList>
            <consortium name="The Broad Institute Genome Sequencing Platform"/>
            <person name="Ma L.-J."/>
            <person name="Dead R."/>
            <person name="Young S.K."/>
            <person name="Zeng Q."/>
            <person name="Gargeya S."/>
            <person name="Fitzgerald M."/>
            <person name="Haas B."/>
            <person name="Abouelleil A."/>
            <person name="Alvarado L."/>
            <person name="Arachchi H.M."/>
            <person name="Berlin A."/>
            <person name="Brown A."/>
            <person name="Chapman S.B."/>
            <person name="Chen Z."/>
            <person name="Dunbar C."/>
            <person name="Freedman E."/>
            <person name="Gearin G."/>
            <person name="Gellesch M."/>
            <person name="Goldberg J."/>
            <person name="Griggs A."/>
            <person name="Gujja S."/>
            <person name="Heiman D."/>
            <person name="Howarth C."/>
            <person name="Larson L."/>
            <person name="Lui A."/>
            <person name="MacDonald P.J.P."/>
            <person name="Mehta T."/>
            <person name="Montmayeur A."/>
            <person name="Murphy C."/>
            <person name="Neiman D."/>
            <person name="Pearson M."/>
            <person name="Priest M."/>
            <person name="Roberts A."/>
            <person name="Saif S."/>
            <person name="Shea T."/>
            <person name="Shenoy N."/>
            <person name="Sisk P."/>
            <person name="Stolte C."/>
            <person name="Sykes S."/>
            <person name="Yandava C."/>
            <person name="Wortman J."/>
            <person name="Nusbaum C."/>
            <person name="Birren B."/>
        </authorList>
    </citation>
    <scope>NUCLEOTIDE SEQUENCE</scope>
    <source>
        <strain evidence="9">R3-111a-1</strain>
    </source>
</reference>
<sequence length="793" mass="88607">MRPGNLARAGLGVQTPADLFGAAQIDLNRARLEERRSPGHNIFEEDSFYSSAVDVEPIRTRIHAYLTREKRDLYIPNAFFYADGCFSATPSAMQINVQIFSPSNLSRHPGDVSDFDEYCRHLPEQLVPGREAALAAPLRTERSRPTFAWIGTGSGGLHPTRHCGRHPTKLSDIRFRNLVAYVVAHELAHQWFGNLVAMGWWDELWLNKGLLPGPAGWPRIICGMAMAFQLDSIHASHPIHVPVRDALGVNQIFDNISYLKGCSTTRMLASHLGVKIFLKGIAIYLKKHAYQNAKTEALRVALSEASGTDFQALMAPWIEKIGYPVLKVFEKTRRQYHKQSRFLSTGDVESEGDTTTCDFYQLNTHTTGFYQVNYPPERFAQFGKQLGGGPCHFGLHRYIGTPLVLQGFSAESEYLVLAQALDAVGSLKSVFGDDDIRQGLCAFTLRLIETRWSRSALTYRPTSGYAAIARYGFGGWSGKQGAGDATAMWHLRQNRTQCAYISGKTEMSDVYSSEQFEWIPGVRGLELVSIVWRSRFFVRRAGEPRYITLSKLKYFMIKADSLLYLSYHPRCKSFTSSVPMATEFPKFPKPSVPWIRISTESPDWLAKAPTAACRTFPSWCSSRPVIASRILGDKPLSGCTILSAAICRGVETPSFSQLGVSLMAVADIFRSANKIFALFPDLVLVVLVKLDHVAAEAGKGKATGEAEFRRHPRGDFLYRNPNQALKKRMILEERFDLYGVLACSHLHVGCYLVLVEADCFQFQVDAPDTGQVQPCRPGGDNDVRLFQQVVKKT</sequence>
<evidence type="ECO:0000256" key="2">
    <source>
        <dbReference type="ARBA" id="ARBA00010136"/>
    </source>
</evidence>
<dbReference type="GO" id="GO:0006508">
    <property type="term" value="P:proteolysis"/>
    <property type="evidence" value="ECO:0007669"/>
    <property type="project" value="UniProtKB-KW"/>
</dbReference>
<dbReference type="PANTHER" id="PTHR11533:SF171">
    <property type="entry name" value="AMINOPEPTIDASE"/>
    <property type="match status" value="1"/>
</dbReference>
<gene>
    <name evidence="10" type="primary">20352981</name>
    <name evidence="9" type="ORF">GGTG_12523</name>
</gene>
<protein>
    <recommendedName>
        <fullName evidence="8">Peptidase M1 membrane alanine aminopeptidase domain-containing protein</fullName>
    </recommendedName>
</protein>
<accession>J3PG99</accession>
<dbReference type="GO" id="GO:0042277">
    <property type="term" value="F:peptide binding"/>
    <property type="evidence" value="ECO:0007669"/>
    <property type="project" value="TreeGrafter"/>
</dbReference>
<dbReference type="eggNOG" id="KOG1046">
    <property type="taxonomic scope" value="Eukaryota"/>
</dbReference>
<evidence type="ECO:0000313" key="11">
    <source>
        <dbReference type="Proteomes" id="UP000006039"/>
    </source>
</evidence>
<dbReference type="AlphaFoldDB" id="J3PG99"/>
<dbReference type="GO" id="GO:0070006">
    <property type="term" value="F:metalloaminopeptidase activity"/>
    <property type="evidence" value="ECO:0007669"/>
    <property type="project" value="TreeGrafter"/>
</dbReference>